<accession>A0A511X2P3</accession>
<keyword evidence="3 5" id="KW-0378">Hydrolase</keyword>
<evidence type="ECO:0000259" key="8">
    <source>
        <dbReference type="Pfam" id="PF13742"/>
    </source>
</evidence>
<comment type="subcellular location">
    <subcellularLocation>
        <location evidence="5 6">Cytoplasm</location>
    </subcellularLocation>
</comment>
<dbReference type="GO" id="GO:0008855">
    <property type="term" value="F:exodeoxyribonuclease VII activity"/>
    <property type="evidence" value="ECO:0007669"/>
    <property type="project" value="UniProtKB-UniRule"/>
</dbReference>
<comment type="catalytic activity">
    <reaction evidence="5 6">
        <text>Exonucleolytic cleavage in either 5'- to 3'- or 3'- to 5'-direction to yield nucleoside 5'-phosphates.</text>
        <dbReference type="EC" id="3.1.11.6"/>
    </reaction>
</comment>
<protein>
    <recommendedName>
        <fullName evidence="5">Exodeoxyribonuclease 7 large subunit</fullName>
        <ecNumber evidence="5">3.1.11.6</ecNumber>
    </recommendedName>
    <alternativeName>
        <fullName evidence="5">Exodeoxyribonuclease VII large subunit</fullName>
        <shortName evidence="5">Exonuclease VII large subunit</shortName>
    </alternativeName>
</protein>
<keyword evidence="2 5" id="KW-0540">Nuclease</keyword>
<evidence type="ECO:0000256" key="4">
    <source>
        <dbReference type="ARBA" id="ARBA00022839"/>
    </source>
</evidence>
<comment type="function">
    <text evidence="5">Bidirectionally degrades single-stranded DNA into large acid-insoluble oligonucleotides, which are then degraded further into small acid-soluble oligonucleotides.</text>
</comment>
<dbReference type="PANTHER" id="PTHR30008:SF0">
    <property type="entry name" value="EXODEOXYRIBONUCLEASE 7 LARGE SUBUNIT"/>
    <property type="match status" value="1"/>
</dbReference>
<dbReference type="NCBIfam" id="TIGR00237">
    <property type="entry name" value="xseA"/>
    <property type="match status" value="1"/>
</dbReference>
<keyword evidence="1 5" id="KW-0963">Cytoplasm</keyword>
<dbReference type="Pfam" id="PF02601">
    <property type="entry name" value="Exonuc_VII_L"/>
    <property type="match status" value="1"/>
</dbReference>
<evidence type="ECO:0000313" key="10">
    <source>
        <dbReference type="Proteomes" id="UP000321400"/>
    </source>
</evidence>
<dbReference type="GO" id="GO:0009318">
    <property type="term" value="C:exodeoxyribonuclease VII complex"/>
    <property type="evidence" value="ECO:0007669"/>
    <property type="project" value="UniProtKB-UniRule"/>
</dbReference>
<feature type="domain" description="Exonuclease VII large subunit C-terminal" evidence="7">
    <location>
        <begin position="124"/>
        <end position="438"/>
    </location>
</feature>
<dbReference type="HAMAP" id="MF_00378">
    <property type="entry name" value="Exonuc_7_L"/>
    <property type="match status" value="1"/>
</dbReference>
<dbReference type="PANTHER" id="PTHR30008">
    <property type="entry name" value="EXODEOXYRIBONUCLEASE 7 LARGE SUBUNIT"/>
    <property type="match status" value="1"/>
</dbReference>
<comment type="caution">
    <text evidence="9">The sequence shown here is derived from an EMBL/GenBank/DDBJ whole genome shotgun (WGS) entry which is preliminary data.</text>
</comment>
<sequence length="445" mass="50515">MTEKMLTVTALTRYIKHKFETDQHLRAFWLKGEISNFKHHNRGHMYLTLKDQGAQIQAVMFQGYNRQLAFTPENGMDVLVRGEISVYEPQGKYQLYIHEMIPDGVGALHLAYEQLKEKLEKEGLFDASRKKPLPKFPKHIAVLTARTGAAVRDILSTLEARYPVAKVTVYQTLVQGNQAKEDIVKRLNQVNAAEEADVIILGRGGGSIEDLWPFNEEAVARAIAASVIPVISGVGHETDVTITDFVSDYRAPTPTGAAVAVVPELSQVKQALVNNKAKMDQRMKQMLTVRTDALVRLKASYAFKYPKRLVMEKEQKLDQLLERLSRKIEQRLENERVSLGFLSQRLKVTAFQQRLKQERVAFNKQKTLLDKAMLEQINKKQFAFDKVVEALDLISPLKTMQRGYSLVYREDSTLIKTAKDVSVGERIRVKLSKGSLNCLVESEEE</sequence>
<reference evidence="9 10" key="1">
    <citation type="submission" date="2019-07" db="EMBL/GenBank/DDBJ databases">
        <title>Whole genome shotgun sequence of Halolactibacillus alkaliphilus NBRC 103919.</title>
        <authorList>
            <person name="Hosoyama A."/>
            <person name="Uohara A."/>
            <person name="Ohji S."/>
            <person name="Ichikawa N."/>
        </authorList>
    </citation>
    <scope>NUCLEOTIDE SEQUENCE [LARGE SCALE GENOMIC DNA]</scope>
    <source>
        <strain evidence="9 10">NBRC 103919</strain>
    </source>
</reference>
<dbReference type="InterPro" id="IPR025824">
    <property type="entry name" value="OB-fold_nuc-bd_dom"/>
</dbReference>
<organism evidence="9 10">
    <name type="scientific">Halolactibacillus alkaliphilus</name>
    <dbReference type="NCBI Taxonomy" id="442899"/>
    <lineage>
        <taxon>Bacteria</taxon>
        <taxon>Bacillati</taxon>
        <taxon>Bacillota</taxon>
        <taxon>Bacilli</taxon>
        <taxon>Bacillales</taxon>
        <taxon>Bacillaceae</taxon>
        <taxon>Halolactibacillus</taxon>
    </lineage>
</organism>
<dbReference type="RefSeq" id="WP_089800685.1">
    <property type="nucleotide sequence ID" value="NZ_BJYE01000021.1"/>
</dbReference>
<evidence type="ECO:0000259" key="7">
    <source>
        <dbReference type="Pfam" id="PF02601"/>
    </source>
</evidence>
<comment type="similarity">
    <text evidence="5 6">Belongs to the XseA family.</text>
</comment>
<dbReference type="GO" id="GO:0006308">
    <property type="term" value="P:DNA catabolic process"/>
    <property type="evidence" value="ECO:0007669"/>
    <property type="project" value="UniProtKB-UniRule"/>
</dbReference>
<keyword evidence="10" id="KW-1185">Reference proteome</keyword>
<dbReference type="Proteomes" id="UP000321400">
    <property type="component" value="Unassembled WGS sequence"/>
</dbReference>
<dbReference type="InterPro" id="IPR020579">
    <property type="entry name" value="Exonuc_VII_lsu_C"/>
</dbReference>
<evidence type="ECO:0000256" key="2">
    <source>
        <dbReference type="ARBA" id="ARBA00022722"/>
    </source>
</evidence>
<evidence type="ECO:0000313" key="9">
    <source>
        <dbReference type="EMBL" id="GEN57230.1"/>
    </source>
</evidence>
<dbReference type="EMBL" id="BJYE01000021">
    <property type="protein sequence ID" value="GEN57230.1"/>
    <property type="molecule type" value="Genomic_DNA"/>
</dbReference>
<dbReference type="InterPro" id="IPR003753">
    <property type="entry name" value="Exonuc_VII_L"/>
</dbReference>
<evidence type="ECO:0000256" key="5">
    <source>
        <dbReference type="HAMAP-Rule" id="MF_00378"/>
    </source>
</evidence>
<dbReference type="OrthoDB" id="9802795at2"/>
<gene>
    <name evidence="5 9" type="primary">xseA</name>
    <name evidence="9" type="ORF">HAL01_16940</name>
</gene>
<evidence type="ECO:0000256" key="1">
    <source>
        <dbReference type="ARBA" id="ARBA00022490"/>
    </source>
</evidence>
<name>A0A511X2P3_9BACI</name>
<dbReference type="EC" id="3.1.11.6" evidence="5"/>
<dbReference type="GO" id="GO:0003676">
    <property type="term" value="F:nucleic acid binding"/>
    <property type="evidence" value="ECO:0007669"/>
    <property type="project" value="InterPro"/>
</dbReference>
<dbReference type="AlphaFoldDB" id="A0A511X2P3"/>
<evidence type="ECO:0000256" key="6">
    <source>
        <dbReference type="RuleBase" id="RU004355"/>
    </source>
</evidence>
<comment type="subunit">
    <text evidence="5">Heterooligomer composed of large and small subunits.</text>
</comment>
<keyword evidence="4 5" id="KW-0269">Exonuclease</keyword>
<evidence type="ECO:0000256" key="3">
    <source>
        <dbReference type="ARBA" id="ARBA00022801"/>
    </source>
</evidence>
<proteinExistence type="inferred from homology"/>
<dbReference type="STRING" id="442899.SAMN05720591_10720"/>
<feature type="domain" description="OB-fold nucleic acid binding" evidence="8">
    <location>
        <begin position="6"/>
        <end position="100"/>
    </location>
</feature>
<dbReference type="CDD" id="cd04489">
    <property type="entry name" value="ExoVII_LU_OBF"/>
    <property type="match status" value="1"/>
</dbReference>
<dbReference type="Pfam" id="PF13742">
    <property type="entry name" value="tRNA_anti_2"/>
    <property type="match status" value="1"/>
</dbReference>
<dbReference type="GO" id="GO:0005737">
    <property type="term" value="C:cytoplasm"/>
    <property type="evidence" value="ECO:0007669"/>
    <property type="project" value="UniProtKB-SubCell"/>
</dbReference>